<keyword evidence="3" id="KW-1185">Reference proteome</keyword>
<dbReference type="AlphaFoldDB" id="A0A9N9J4D0"/>
<organism evidence="2 3">
    <name type="scientific">Ambispora leptoticha</name>
    <dbReference type="NCBI Taxonomy" id="144679"/>
    <lineage>
        <taxon>Eukaryota</taxon>
        <taxon>Fungi</taxon>
        <taxon>Fungi incertae sedis</taxon>
        <taxon>Mucoromycota</taxon>
        <taxon>Glomeromycotina</taxon>
        <taxon>Glomeromycetes</taxon>
        <taxon>Archaeosporales</taxon>
        <taxon>Ambisporaceae</taxon>
        <taxon>Ambispora</taxon>
    </lineage>
</organism>
<sequence length="65" mass="7710">PKKNQKTSTKISTQDRQTKETSETIKKRNGHEFNVFKTRKTENKPKYPPKIGKRKQQAKPTRKKK</sequence>
<feature type="compositionally biased region" description="Basic residues" evidence="1">
    <location>
        <begin position="51"/>
        <end position="65"/>
    </location>
</feature>
<feature type="compositionally biased region" description="Basic and acidic residues" evidence="1">
    <location>
        <begin position="16"/>
        <end position="26"/>
    </location>
</feature>
<dbReference type="Proteomes" id="UP000789508">
    <property type="component" value="Unassembled WGS sequence"/>
</dbReference>
<proteinExistence type="predicted"/>
<gene>
    <name evidence="2" type="ORF">ALEPTO_LOCUS13694</name>
</gene>
<comment type="caution">
    <text evidence="2">The sequence shown here is derived from an EMBL/GenBank/DDBJ whole genome shotgun (WGS) entry which is preliminary data.</text>
</comment>
<evidence type="ECO:0000313" key="3">
    <source>
        <dbReference type="Proteomes" id="UP000789508"/>
    </source>
</evidence>
<reference evidence="2" key="1">
    <citation type="submission" date="2021-06" db="EMBL/GenBank/DDBJ databases">
        <authorList>
            <person name="Kallberg Y."/>
            <person name="Tangrot J."/>
            <person name="Rosling A."/>
        </authorList>
    </citation>
    <scope>NUCLEOTIDE SEQUENCE</scope>
    <source>
        <strain evidence="2">FL130A</strain>
    </source>
</reference>
<dbReference type="EMBL" id="CAJVPS010046628">
    <property type="protein sequence ID" value="CAG8761538.1"/>
    <property type="molecule type" value="Genomic_DNA"/>
</dbReference>
<protein>
    <submittedName>
        <fullName evidence="2">11712_t:CDS:1</fullName>
    </submittedName>
</protein>
<feature type="compositionally biased region" description="Polar residues" evidence="1">
    <location>
        <begin position="1"/>
        <end position="15"/>
    </location>
</feature>
<feature type="non-terminal residue" evidence="2">
    <location>
        <position position="1"/>
    </location>
</feature>
<feature type="region of interest" description="Disordered" evidence="1">
    <location>
        <begin position="1"/>
        <end position="65"/>
    </location>
</feature>
<evidence type="ECO:0000256" key="1">
    <source>
        <dbReference type="SAM" id="MobiDB-lite"/>
    </source>
</evidence>
<name>A0A9N9J4D0_9GLOM</name>
<accession>A0A9N9J4D0</accession>
<evidence type="ECO:0000313" key="2">
    <source>
        <dbReference type="EMBL" id="CAG8761538.1"/>
    </source>
</evidence>